<name>F0YGT9_AURAN</name>
<evidence type="ECO:0000313" key="1">
    <source>
        <dbReference type="EMBL" id="EGB05745.1"/>
    </source>
</evidence>
<organism evidence="2">
    <name type="scientific">Aureococcus anophagefferens</name>
    <name type="common">Harmful bloom alga</name>
    <dbReference type="NCBI Taxonomy" id="44056"/>
    <lineage>
        <taxon>Eukaryota</taxon>
        <taxon>Sar</taxon>
        <taxon>Stramenopiles</taxon>
        <taxon>Ochrophyta</taxon>
        <taxon>Pelagophyceae</taxon>
        <taxon>Pelagomonadales</taxon>
        <taxon>Pelagomonadaceae</taxon>
        <taxon>Aureococcus</taxon>
    </lineage>
</organism>
<dbReference type="EMBL" id="GL833139">
    <property type="protein sequence ID" value="EGB05745.1"/>
    <property type="molecule type" value="Genomic_DNA"/>
</dbReference>
<accession>F0YGT9</accession>
<dbReference type="Gene3D" id="3.90.550.10">
    <property type="entry name" value="Spore Coat Polysaccharide Biosynthesis Protein SpsA, Chain A"/>
    <property type="match status" value="1"/>
</dbReference>
<feature type="non-terminal residue" evidence="1">
    <location>
        <position position="175"/>
    </location>
</feature>
<dbReference type="eggNOG" id="KOG1950">
    <property type="taxonomic scope" value="Eukaryota"/>
</dbReference>
<dbReference type="InParanoid" id="F0YGT9"/>
<dbReference type="SUPFAM" id="SSF53448">
    <property type="entry name" value="Nucleotide-diphospho-sugar transferases"/>
    <property type="match status" value="1"/>
</dbReference>
<dbReference type="InterPro" id="IPR050587">
    <property type="entry name" value="GNT1/Glycosyltrans_8"/>
</dbReference>
<sequence length="175" mass="18884">MTAFATLMCDDASTLPAMVLVTSLLQSGTSAQIVVMLSPAVSMEVKGVVDRILPGQVAAMRTNTVPYPFKVRQAEVDRGVKRSCRYTKLRAWSLVSFDRVILLDSDILVLGSLDSLFTKASRTAAVADIYPRVFNAGLIVLAPDSGVHKRLVTAAGATFSYNEGDQGFLNSYFEA</sequence>
<gene>
    <name evidence="1" type="ORF">AURANDRAFT_30369</name>
</gene>
<protein>
    <recommendedName>
        <fullName evidence="3">Hexosyltransferase</fullName>
    </recommendedName>
</protein>
<dbReference type="PANTHER" id="PTHR11183">
    <property type="entry name" value="GLYCOGENIN SUBFAMILY MEMBER"/>
    <property type="match status" value="1"/>
</dbReference>
<dbReference type="InterPro" id="IPR029044">
    <property type="entry name" value="Nucleotide-diphossugar_trans"/>
</dbReference>
<evidence type="ECO:0008006" key="3">
    <source>
        <dbReference type="Google" id="ProtNLM"/>
    </source>
</evidence>
<reference evidence="1 2" key="1">
    <citation type="journal article" date="2011" name="Proc. Natl. Acad. Sci. U.S.A.">
        <title>Niche of harmful alga Aureococcus anophagefferens revealed through ecogenomics.</title>
        <authorList>
            <person name="Gobler C.J."/>
            <person name="Berry D.L."/>
            <person name="Dyhrman S.T."/>
            <person name="Wilhelm S.W."/>
            <person name="Salamov A."/>
            <person name="Lobanov A.V."/>
            <person name="Zhang Y."/>
            <person name="Collier J.L."/>
            <person name="Wurch L.L."/>
            <person name="Kustka A.B."/>
            <person name="Dill B.D."/>
            <person name="Shah M."/>
            <person name="VerBerkmoes N.C."/>
            <person name="Kuo A."/>
            <person name="Terry A."/>
            <person name="Pangilinan J."/>
            <person name="Lindquist E.A."/>
            <person name="Lucas S."/>
            <person name="Paulsen I.T."/>
            <person name="Hattenrath-Lehmann T.K."/>
            <person name="Talmage S.C."/>
            <person name="Walker E.A."/>
            <person name="Koch F."/>
            <person name="Burson A.M."/>
            <person name="Marcoval M.A."/>
            <person name="Tang Y.Z."/>
            <person name="Lecleir G.R."/>
            <person name="Coyne K.J."/>
            <person name="Berg G.M."/>
            <person name="Bertrand E.M."/>
            <person name="Saito M.A."/>
            <person name="Gladyshev V.N."/>
            <person name="Grigoriev I.V."/>
        </authorList>
    </citation>
    <scope>NUCLEOTIDE SEQUENCE [LARGE SCALE GENOMIC DNA]</scope>
    <source>
        <strain evidence="2">CCMP 1984</strain>
    </source>
</reference>
<dbReference type="RefSeq" id="XP_009039584.1">
    <property type="nucleotide sequence ID" value="XM_009041336.1"/>
</dbReference>
<keyword evidence="2" id="KW-1185">Reference proteome</keyword>
<dbReference type="KEGG" id="aaf:AURANDRAFT_30369"/>
<dbReference type="GO" id="GO:0016757">
    <property type="term" value="F:glycosyltransferase activity"/>
    <property type="evidence" value="ECO:0007669"/>
    <property type="project" value="InterPro"/>
</dbReference>
<dbReference type="InterPro" id="IPR002495">
    <property type="entry name" value="Glyco_trans_8"/>
</dbReference>
<dbReference type="Pfam" id="PF01501">
    <property type="entry name" value="Glyco_transf_8"/>
    <property type="match status" value="1"/>
</dbReference>
<dbReference type="Proteomes" id="UP000002729">
    <property type="component" value="Unassembled WGS sequence"/>
</dbReference>
<dbReference type="GeneID" id="20220876"/>
<proteinExistence type="predicted"/>
<dbReference type="AlphaFoldDB" id="F0YGT9"/>
<evidence type="ECO:0000313" key="2">
    <source>
        <dbReference type="Proteomes" id="UP000002729"/>
    </source>
</evidence>
<dbReference type="OrthoDB" id="2014201at2759"/>